<keyword evidence="2" id="KW-1185">Reference proteome</keyword>
<accession>A0A498RBH3</accession>
<evidence type="ECO:0000313" key="1">
    <source>
        <dbReference type="EMBL" id="VBB07622.1"/>
    </source>
</evidence>
<name>A0A498RBH3_9FIRM</name>
<evidence type="ECO:0000313" key="2">
    <source>
        <dbReference type="Proteomes" id="UP000277811"/>
    </source>
</evidence>
<dbReference type="EMBL" id="UPPP01000077">
    <property type="protein sequence ID" value="VBB07622.1"/>
    <property type="molecule type" value="Genomic_DNA"/>
</dbReference>
<protein>
    <submittedName>
        <fullName evidence="1">Uncharacterized protein</fullName>
    </submittedName>
</protein>
<proteinExistence type="predicted"/>
<gene>
    <name evidence="1" type="ORF">LUCI_2887</name>
</gene>
<reference evidence="1 2" key="1">
    <citation type="submission" date="2018-06" db="EMBL/GenBank/DDBJ databases">
        <authorList>
            <person name="Strepis N."/>
        </authorList>
    </citation>
    <scope>NUCLEOTIDE SEQUENCE [LARGE SCALE GENOMIC DNA]</scope>
    <source>
        <strain evidence="1">LUCI</strain>
    </source>
</reference>
<sequence>MEQRVRRLWRRLLFLGYCTFEIRRIVQEAIGDSNFDLADLGQCTLAVSALEKYEKLGSEYLGLYSK</sequence>
<dbReference type="AlphaFoldDB" id="A0A498RBH3"/>
<dbReference type="OrthoDB" id="1629734at2"/>
<dbReference type="Proteomes" id="UP000277811">
    <property type="component" value="Unassembled WGS sequence"/>
</dbReference>
<organism evidence="1 2">
    <name type="scientific">Lucifera butyrica</name>
    <dbReference type="NCBI Taxonomy" id="1351585"/>
    <lineage>
        <taxon>Bacteria</taxon>
        <taxon>Bacillati</taxon>
        <taxon>Bacillota</taxon>
        <taxon>Negativicutes</taxon>
        <taxon>Veillonellales</taxon>
        <taxon>Veillonellaceae</taxon>
        <taxon>Lucifera</taxon>
    </lineage>
</organism>
<dbReference type="RefSeq" id="WP_122628554.1">
    <property type="nucleotide sequence ID" value="NZ_UPPP01000077.1"/>
</dbReference>